<name>A0A1E3V0A2_9GAMM</name>
<reference evidence="1" key="1">
    <citation type="journal article" date="2019" name="Int J Environ Res Public Health">
        <title>Characterization of Chromosome-Mediated BlaOXA-894 in Shewanella xiamenensis Isolated from Pig Wastewater.</title>
        <authorList>
            <person name="Zou H."/>
            <person name="Zhou Z."/>
            <person name="Xia H."/>
            <person name="Zhao Q."/>
            <person name="Li X."/>
        </authorList>
    </citation>
    <scope>NUCLEOTIDE SEQUENCE</scope>
    <source>
        <strain evidence="1">2015oxa</strain>
    </source>
</reference>
<dbReference type="NCBIfam" id="TIGR03976">
    <property type="entry name" value="chp_LLNDYxLRE"/>
    <property type="match status" value="1"/>
</dbReference>
<dbReference type="Proteomes" id="UP001152518">
    <property type="component" value="Unassembled WGS sequence"/>
</dbReference>
<dbReference type="InterPro" id="IPR023974">
    <property type="entry name" value="HxsD"/>
</dbReference>
<protein>
    <submittedName>
        <fullName evidence="1">His-Xaa-Ser system protein HxsD</fullName>
    </submittedName>
</protein>
<gene>
    <name evidence="1" type="primary">hxsD</name>
    <name evidence="1" type="ORF">E2650_00275</name>
</gene>
<comment type="caution">
    <text evidence="1">The sequence shown here is derived from an EMBL/GenBank/DDBJ whole genome shotgun (WGS) entry which is preliminary data.</text>
</comment>
<sequence>MPKSPEVCIAFDCNIYSKDAVLKACYQLADIAVFDVGSHKNKITVSAVVRSTSNSSADELSNDLKTSVIDYQLREKIEAQTKQVKDILISAALSNSLRGSN</sequence>
<dbReference type="EMBL" id="SUNE01000001">
    <property type="protein sequence ID" value="MDG5898361.1"/>
    <property type="molecule type" value="Genomic_DNA"/>
</dbReference>
<evidence type="ECO:0000313" key="1">
    <source>
        <dbReference type="EMBL" id="MDG5898361.1"/>
    </source>
</evidence>
<dbReference type="OrthoDB" id="7066980at2"/>
<reference evidence="1" key="2">
    <citation type="submission" date="2019-04" db="EMBL/GenBank/DDBJ databases">
        <authorList>
            <person name="Zou H."/>
        </authorList>
    </citation>
    <scope>NUCLEOTIDE SEQUENCE</scope>
    <source>
        <strain evidence="1">2015oxa</strain>
    </source>
</reference>
<accession>A0A1E3V0A2</accession>
<dbReference type="RefSeq" id="WP_069454571.1">
    <property type="nucleotide sequence ID" value="NZ_JAOCAS010000003.1"/>
</dbReference>
<dbReference type="AlphaFoldDB" id="A0A1E3V0A2"/>
<proteinExistence type="predicted"/>
<organism evidence="1">
    <name type="scientific">Shewanella xiamenensis</name>
    <dbReference type="NCBI Taxonomy" id="332186"/>
    <lineage>
        <taxon>Bacteria</taxon>
        <taxon>Pseudomonadati</taxon>
        <taxon>Pseudomonadota</taxon>
        <taxon>Gammaproteobacteria</taxon>
        <taxon>Alteromonadales</taxon>
        <taxon>Shewanellaceae</taxon>
        <taxon>Shewanella</taxon>
    </lineage>
</organism>